<evidence type="ECO:0000313" key="4">
    <source>
        <dbReference type="Proteomes" id="UP001227162"/>
    </source>
</evidence>
<keyword evidence="2" id="KW-0732">Signal</keyword>
<reference evidence="3" key="1">
    <citation type="submission" date="2022-07" db="EMBL/GenBank/DDBJ databases">
        <authorList>
            <person name="Otstavnykh N."/>
            <person name="Isaeva M."/>
            <person name="Bystritskaya E."/>
        </authorList>
    </citation>
    <scope>NUCLEOTIDE SEQUENCE</scope>
    <source>
        <strain evidence="3">10Alg 79</strain>
    </source>
</reference>
<feature type="compositionally biased region" description="Polar residues" evidence="1">
    <location>
        <begin position="35"/>
        <end position="57"/>
    </location>
</feature>
<keyword evidence="4" id="KW-1185">Reference proteome</keyword>
<name>A0AAJ1U806_9RHOB</name>
<proteinExistence type="predicted"/>
<dbReference type="AlphaFoldDB" id="A0AAJ1U806"/>
<gene>
    <name evidence="3" type="ORF">NOI20_13415</name>
</gene>
<dbReference type="EMBL" id="JANFFA010000003">
    <property type="protein sequence ID" value="MDQ2095116.1"/>
    <property type="molecule type" value="Genomic_DNA"/>
</dbReference>
<protein>
    <submittedName>
        <fullName evidence="3">Uncharacterized protein</fullName>
    </submittedName>
</protein>
<reference evidence="3" key="2">
    <citation type="submission" date="2023-04" db="EMBL/GenBank/DDBJ databases">
        <title>'Rhodoalgimonas zhirmunskyi' gen. nov., isolated from a red alga.</title>
        <authorList>
            <person name="Nedashkovskaya O.I."/>
            <person name="Otstavnykh N.Y."/>
            <person name="Bystritskaya E.P."/>
            <person name="Balabanova L.A."/>
            <person name="Isaeva M.P."/>
        </authorList>
    </citation>
    <scope>NUCLEOTIDE SEQUENCE</scope>
    <source>
        <strain evidence="3">10Alg 79</strain>
    </source>
</reference>
<feature type="region of interest" description="Disordered" evidence="1">
    <location>
        <begin position="99"/>
        <end position="164"/>
    </location>
</feature>
<feature type="compositionally biased region" description="Basic and acidic residues" evidence="1">
    <location>
        <begin position="111"/>
        <end position="120"/>
    </location>
</feature>
<dbReference type="RefSeq" id="WP_317626717.1">
    <property type="nucleotide sequence ID" value="NZ_JANFFA010000003.1"/>
</dbReference>
<accession>A0AAJ1U806</accession>
<feature type="signal peptide" evidence="2">
    <location>
        <begin position="1"/>
        <end position="22"/>
    </location>
</feature>
<sequence>MTRTIATIGTIAALMTSTAAFAETTANGPRGADMMQQSTTGQTQYESTADNAASPSTDYRVDGVRKETVFGKDDKSANGPRGEANAMTGSSFYILSTSGEQQIDPSTNGPRGERMNEKETMGQTEYESTAGDAASPSTDYRVNGVRKESVFEGESDTANGPRGS</sequence>
<feature type="chain" id="PRO_5042585422" evidence="2">
    <location>
        <begin position="23"/>
        <end position="164"/>
    </location>
</feature>
<evidence type="ECO:0000313" key="3">
    <source>
        <dbReference type="EMBL" id="MDQ2095116.1"/>
    </source>
</evidence>
<evidence type="ECO:0000256" key="1">
    <source>
        <dbReference type="SAM" id="MobiDB-lite"/>
    </source>
</evidence>
<dbReference type="Proteomes" id="UP001227162">
    <property type="component" value="Unassembled WGS sequence"/>
</dbReference>
<evidence type="ECO:0000256" key="2">
    <source>
        <dbReference type="SAM" id="SignalP"/>
    </source>
</evidence>
<organism evidence="3 4">
    <name type="scientific">Rhodalgimonas zhirmunskyi</name>
    <dbReference type="NCBI Taxonomy" id="2964767"/>
    <lineage>
        <taxon>Bacteria</taxon>
        <taxon>Pseudomonadati</taxon>
        <taxon>Pseudomonadota</taxon>
        <taxon>Alphaproteobacteria</taxon>
        <taxon>Rhodobacterales</taxon>
        <taxon>Roseobacteraceae</taxon>
        <taxon>Rhodalgimonas</taxon>
    </lineage>
</organism>
<feature type="region of interest" description="Disordered" evidence="1">
    <location>
        <begin position="25"/>
        <end position="58"/>
    </location>
</feature>
<comment type="caution">
    <text evidence="3">The sequence shown here is derived from an EMBL/GenBank/DDBJ whole genome shotgun (WGS) entry which is preliminary data.</text>
</comment>
<feature type="compositionally biased region" description="Polar residues" evidence="1">
    <location>
        <begin position="99"/>
        <end position="109"/>
    </location>
</feature>